<dbReference type="Gene3D" id="1.10.8.750">
    <property type="entry name" value="Phosphoribosylformylglycinamidine synthase, linker domain"/>
    <property type="match status" value="1"/>
</dbReference>
<feature type="binding site" evidence="12">
    <location>
        <position position="893"/>
    </location>
    <ligand>
        <name>Mg(2+)</name>
        <dbReference type="ChEBI" id="CHEBI:18420"/>
    </ligand>
</feature>
<keyword evidence="4 12" id="KW-0436">Ligase</keyword>
<dbReference type="InterPro" id="IPR036604">
    <property type="entry name" value="PurS-like_sf"/>
</dbReference>
<keyword evidence="6 12" id="KW-0547">Nucleotide-binding</keyword>
<dbReference type="Pfam" id="PF02769">
    <property type="entry name" value="AIRS_C"/>
    <property type="match status" value="2"/>
</dbReference>
<evidence type="ECO:0000256" key="7">
    <source>
        <dbReference type="ARBA" id="ARBA00022755"/>
    </source>
</evidence>
<dbReference type="PANTHER" id="PTHR10099">
    <property type="entry name" value="PHOSPHORIBOSYLFORMYLGLYCINAMIDINE SYNTHASE"/>
    <property type="match status" value="1"/>
</dbReference>
<dbReference type="NCBIfam" id="TIGR01735">
    <property type="entry name" value="FGAM_synt"/>
    <property type="match status" value="1"/>
</dbReference>
<evidence type="ECO:0000256" key="6">
    <source>
        <dbReference type="ARBA" id="ARBA00022741"/>
    </source>
</evidence>
<dbReference type="Pfam" id="PF22689">
    <property type="entry name" value="FGAR-AT_PurM_N-like"/>
    <property type="match status" value="1"/>
</dbReference>
<evidence type="ECO:0000256" key="11">
    <source>
        <dbReference type="ARBA" id="ARBA00052585"/>
    </source>
</evidence>
<dbReference type="InterPro" id="IPR036676">
    <property type="entry name" value="PurM-like_C_sf"/>
</dbReference>
<comment type="similarity">
    <text evidence="2 12">In the N-terminal section; belongs to the FGAMS family.</text>
</comment>
<dbReference type="EMBL" id="VYGV01000006">
    <property type="protein sequence ID" value="NWF44789.1"/>
    <property type="molecule type" value="Genomic_DNA"/>
</dbReference>
<dbReference type="FunFam" id="3.40.50.880:FF:000008">
    <property type="entry name" value="Phosphoribosylformylglycinamidine synthase"/>
    <property type="match status" value="1"/>
</dbReference>
<comment type="subcellular location">
    <subcellularLocation>
        <location evidence="12">Cytoplasm</location>
    </subcellularLocation>
</comment>
<dbReference type="Pfam" id="PF18076">
    <property type="entry name" value="FGAR-AT_N"/>
    <property type="match status" value="1"/>
</dbReference>
<evidence type="ECO:0000256" key="1">
    <source>
        <dbReference type="ARBA" id="ARBA00004920"/>
    </source>
</evidence>
<dbReference type="Gene3D" id="3.40.50.880">
    <property type="match status" value="1"/>
</dbReference>
<dbReference type="InterPro" id="IPR041609">
    <property type="entry name" value="PurL_linker"/>
</dbReference>
<evidence type="ECO:0000259" key="17">
    <source>
        <dbReference type="Pfam" id="PF22689"/>
    </source>
</evidence>
<organism evidence="18 19">
    <name type="scientific">Hydrogenophaga aromaticivorans</name>
    <dbReference type="NCBI Taxonomy" id="2610898"/>
    <lineage>
        <taxon>Bacteria</taxon>
        <taxon>Pseudomonadati</taxon>
        <taxon>Pseudomonadota</taxon>
        <taxon>Betaproteobacteria</taxon>
        <taxon>Burkholderiales</taxon>
        <taxon>Comamonadaceae</taxon>
        <taxon>Hydrogenophaga</taxon>
    </lineage>
</organism>
<dbReference type="InterPro" id="IPR010918">
    <property type="entry name" value="PurM-like_C_dom"/>
</dbReference>
<dbReference type="InterPro" id="IPR029062">
    <property type="entry name" value="Class_I_gatase-like"/>
</dbReference>
<evidence type="ECO:0000256" key="8">
    <source>
        <dbReference type="ARBA" id="ARBA00022840"/>
    </source>
</evidence>
<dbReference type="FunFam" id="3.90.650.10:FF:000024">
    <property type="entry name" value="Phosphoribosylformylglycinamidine synthase"/>
    <property type="match status" value="1"/>
</dbReference>
<feature type="binding site" evidence="12">
    <location>
        <begin position="324"/>
        <end position="335"/>
    </location>
    <ligand>
        <name>ATP</name>
        <dbReference type="ChEBI" id="CHEBI:30616"/>
    </ligand>
</feature>
<feature type="domain" description="Phosphoribosylformylglycinamidine synthase N-terminal" evidence="16">
    <location>
        <begin position="39"/>
        <end position="164"/>
    </location>
</feature>
<dbReference type="InterPro" id="IPR036921">
    <property type="entry name" value="PurM-like_N_sf"/>
</dbReference>
<feature type="binding site" evidence="12">
    <location>
        <position position="895"/>
    </location>
    <ligand>
        <name>ATP</name>
        <dbReference type="ChEBI" id="CHEBI:30616"/>
    </ligand>
</feature>
<dbReference type="CDD" id="cd01740">
    <property type="entry name" value="GATase1_FGAR_AT"/>
    <property type="match status" value="1"/>
</dbReference>
<dbReference type="GO" id="GO:0006189">
    <property type="term" value="P:'de novo' IMP biosynthetic process"/>
    <property type="evidence" value="ECO:0007669"/>
    <property type="project" value="UniProtKB-UniRule"/>
</dbReference>
<dbReference type="NCBIfam" id="NF003672">
    <property type="entry name" value="PRK05297.1"/>
    <property type="match status" value="1"/>
</dbReference>
<comment type="catalytic activity">
    <reaction evidence="11 12">
        <text>N(2)-formyl-N(1)-(5-phospho-beta-D-ribosyl)glycinamide + L-glutamine + ATP + H2O = 2-formamido-N(1)-(5-O-phospho-beta-D-ribosyl)acetamidine + L-glutamate + ADP + phosphate + H(+)</text>
        <dbReference type="Rhea" id="RHEA:17129"/>
        <dbReference type="ChEBI" id="CHEBI:15377"/>
        <dbReference type="ChEBI" id="CHEBI:15378"/>
        <dbReference type="ChEBI" id="CHEBI:29985"/>
        <dbReference type="ChEBI" id="CHEBI:30616"/>
        <dbReference type="ChEBI" id="CHEBI:43474"/>
        <dbReference type="ChEBI" id="CHEBI:58359"/>
        <dbReference type="ChEBI" id="CHEBI:147286"/>
        <dbReference type="ChEBI" id="CHEBI:147287"/>
        <dbReference type="ChEBI" id="CHEBI:456216"/>
        <dbReference type="EC" id="6.3.5.3"/>
    </reaction>
</comment>
<evidence type="ECO:0000256" key="13">
    <source>
        <dbReference type="SAM" id="MobiDB-lite"/>
    </source>
</evidence>
<evidence type="ECO:0000259" key="15">
    <source>
        <dbReference type="Pfam" id="PF18072"/>
    </source>
</evidence>
<comment type="subunit">
    <text evidence="12">Monomer.</text>
</comment>
<dbReference type="UniPathway" id="UPA00074">
    <property type="reaction ID" value="UER00128"/>
</dbReference>
<dbReference type="InterPro" id="IPR055181">
    <property type="entry name" value="FGAR-AT_PurM_N-like"/>
</dbReference>
<dbReference type="SMART" id="SM01211">
    <property type="entry name" value="GATase_5"/>
    <property type="match status" value="1"/>
</dbReference>
<feature type="domain" description="Phosphoribosylformylglycinamidine synthase linker" evidence="15">
    <location>
        <begin position="185"/>
        <end position="234"/>
    </location>
</feature>
<feature type="active site" description="Nucleophile" evidence="12">
    <location>
        <position position="1179"/>
    </location>
</feature>
<feature type="binding site" evidence="12">
    <location>
        <position position="687"/>
    </location>
    <ligand>
        <name>Mg(2+)</name>
        <dbReference type="ChEBI" id="CHEBI:18420"/>
    </ligand>
</feature>
<dbReference type="Proteomes" id="UP000545507">
    <property type="component" value="Unassembled WGS sequence"/>
</dbReference>
<dbReference type="FunFam" id="1.10.8.750:FF:000002">
    <property type="entry name" value="Phosphoribosylformylglycinamidine synthase"/>
    <property type="match status" value="1"/>
</dbReference>
<dbReference type="FunFam" id="3.30.1330.10:FF:000005">
    <property type="entry name" value="Phosphoribosylformylglycinamidine synthase"/>
    <property type="match status" value="1"/>
</dbReference>
<keyword evidence="19" id="KW-1185">Reference proteome</keyword>
<dbReference type="Pfam" id="PF13507">
    <property type="entry name" value="GATase_5"/>
    <property type="match status" value="1"/>
</dbReference>
<keyword evidence="9 12" id="KW-0460">Magnesium</keyword>
<feature type="domain" description="PurM-like C-terminal" evidence="14">
    <location>
        <begin position="845"/>
        <end position="996"/>
    </location>
</feature>
<feature type="region of interest" description="Disordered" evidence="13">
    <location>
        <begin position="326"/>
        <end position="346"/>
    </location>
</feature>
<dbReference type="Gene3D" id="3.90.650.10">
    <property type="entry name" value="PurM-like C-terminal domain"/>
    <property type="match status" value="2"/>
</dbReference>
<keyword evidence="3 12" id="KW-0963">Cytoplasm</keyword>
<accession>A0A7Y8KW71</accession>
<sequence length="1335" mass="143039">MTLHLRFFDGGNAVSDFKVQQILPRLQGISDKITGLSARFVHLASFDAAPDAATLERVGQLMAYGEPTTEAHLALEKSGAPALLVMPRLGTVSPWASKATDIAHNCGLALHRVERLVEFRIGLKSGLLGKASLSAEQLRAVADVLHDRMTEAVTTERCQAEALFTELHPAPMEHVDVLAGGRAALEKANVAWGLALADDEIDYLVNAFNGLKRNPTDVELMMFAQANSEHCRHKIFNAQFTIDGVAQDKSLFGMIRHTHQTAPQHTIVAYSDNASIMEGSAVERFVARAGQGASPAYASQAATNHILMKVETHNHPTAISPFPGAATGAGGEIRDEGATGRGSKPKAGLTGFTVSKLWGGLSDQPGGKPEHIASPLQIMTEGPLGGAAFNNEFGRPNLLGYFREYEQDVAGVTRGYHKPIMIAGGLGVIDSKLTKKIDFPAGTLLIQLGGPGMKIGMGGGAASSMASGTNAASLDFDSVQRGNPEIERRAQEVINHCWAQGEQNPVLFIHDVGAGGLSNAFPELVNDAGRGARFDLRAVPLEESGLAPKEIWCNESQERYVLAIAPESLEQFKAFCERERCPFSVVGVATEERHLSLVDEGNESPVDMPMDVLLGKPPKMHRDVTTVQRTGQPMDLTGVDLQQAVINVLSHPTVASKRFLITIGDRTVGGLSHRDQMVGPWQVPVADCAVTLADFQGFAGEAMSMGERTPLAGINAAASGRMAVAEAITNLLAAPIELPRVKLSANWMAACGEPGEDAALYETVKAVGMELCPALGISIPVGKDSLSMRTQWNDGADKKKVTSPVSLIVTGFATLADVRGTLTPQLNNQIEDTTLVLIDLGKGQNRMGGSVLGQVLGQFGDTVPDLDEAQELVNLVNAINTLRAQGRILAYHDRSDGGLLATVAEMAFAGHVGVALNVDMLVTEGDGISDSRMDSGDAKNWATQVAARRQELTIKALFSEELGVVLQVATEHRNDVMQTLREHGLSKHSHFIGKTRPASSGMDVGKGQLQVWRDTKAVFSADLFDLHQVWDSVSWKINQQRDNPACADSEHAAAGLPADPGMHVSLTFDPSDNVAAPFLNLSRPKVAILREQGVNSHVEMAYAFTQAGFEAYDVHMTDLQSGRAKLADFQGVVACGGFSYGDTLGAGIGWARSITFNPLLSEQFQGFFGRADTFGLGVCNGCQMFAELADIIPGAEAWPRFTTNQSERFEARLSMVEVLESPSLFLQGMAGSRLPIAVAHGEGFANFKHRGNPAQAIAAMRFVDNAGAATEQYPFNPNGSPGGLTAVTTADGRFTAMMPHPERVFRNIQMSWTSGDINAHSPWMRIWRNARKFVG</sequence>
<evidence type="ECO:0000313" key="19">
    <source>
        <dbReference type="Proteomes" id="UP000545507"/>
    </source>
</evidence>
<feature type="binding site" evidence="12">
    <location>
        <position position="686"/>
    </location>
    <ligand>
        <name>ATP</name>
        <dbReference type="ChEBI" id="CHEBI:30616"/>
    </ligand>
</feature>
<name>A0A7Y8KW71_9BURK</name>
<feature type="active site" evidence="12">
    <location>
        <position position="1302"/>
    </location>
</feature>
<reference evidence="18 19" key="1">
    <citation type="submission" date="2019-09" db="EMBL/GenBank/DDBJ databases">
        <title>Hydrogenophaga aromatica sp. nov., isolated from a para-xylene-degrading enrichment culture.</title>
        <authorList>
            <person name="Tancsics A."/>
            <person name="Banerjee S."/>
        </authorList>
    </citation>
    <scope>NUCLEOTIDE SEQUENCE [LARGE SCALE GENOMIC DNA]</scope>
    <source>
        <strain evidence="18 19">D2P1</strain>
    </source>
</reference>
<feature type="active site" evidence="12">
    <location>
        <position position="1300"/>
    </location>
</feature>
<dbReference type="SUPFAM" id="SSF82697">
    <property type="entry name" value="PurS-like"/>
    <property type="match status" value="1"/>
</dbReference>
<dbReference type="GO" id="GO:0005737">
    <property type="term" value="C:cytoplasm"/>
    <property type="evidence" value="ECO:0007669"/>
    <property type="project" value="UniProtKB-SubCell"/>
</dbReference>
<dbReference type="Gene3D" id="3.30.1330.10">
    <property type="entry name" value="PurM-like, N-terminal domain"/>
    <property type="match status" value="2"/>
</dbReference>
<dbReference type="HAMAP" id="MF_00419">
    <property type="entry name" value="PurL_1"/>
    <property type="match status" value="1"/>
</dbReference>
<feature type="binding site" evidence="12">
    <location>
        <position position="726"/>
    </location>
    <ligand>
        <name>Mg(2+)</name>
        <dbReference type="ChEBI" id="CHEBI:18420"/>
    </ligand>
</feature>
<keyword evidence="7 12" id="KW-0658">Purine biosynthesis</keyword>
<keyword evidence="8 12" id="KW-0067">ATP-binding</keyword>
<comment type="pathway">
    <text evidence="1 12">Purine metabolism; IMP biosynthesis via de novo pathway; 5-amino-1-(5-phospho-D-ribosyl)imidazole from N(2)-formyl-N(1)-(5-phospho-D-ribosyl)glycinamide: step 1/2.</text>
</comment>
<comment type="caution">
    <text evidence="18">The sequence shown here is derived from an EMBL/GenBank/DDBJ whole genome shotgun (WGS) entry which is preliminary data.</text>
</comment>
<proteinExistence type="inferred from homology"/>
<evidence type="ECO:0000256" key="4">
    <source>
        <dbReference type="ARBA" id="ARBA00022598"/>
    </source>
</evidence>
<dbReference type="CDD" id="cd02203">
    <property type="entry name" value="PurL_repeat1"/>
    <property type="match status" value="1"/>
</dbReference>
<dbReference type="Pfam" id="PF18072">
    <property type="entry name" value="FGAR-AT_linker"/>
    <property type="match status" value="1"/>
</dbReference>
<keyword evidence="5 12" id="KW-0479">Metal-binding</keyword>
<feature type="domain" description="FGAR-AT PurM N-terminal-like" evidence="17">
    <location>
        <begin position="656"/>
        <end position="813"/>
    </location>
</feature>
<evidence type="ECO:0000256" key="12">
    <source>
        <dbReference type="HAMAP-Rule" id="MF_00419"/>
    </source>
</evidence>
<dbReference type="RefSeq" id="WP_177134279.1">
    <property type="nucleotide sequence ID" value="NZ_VYGV01000006.1"/>
</dbReference>
<dbReference type="CDD" id="cd02204">
    <property type="entry name" value="PurL_repeat2"/>
    <property type="match status" value="1"/>
</dbReference>
<dbReference type="PROSITE" id="PS51273">
    <property type="entry name" value="GATASE_TYPE_1"/>
    <property type="match status" value="1"/>
</dbReference>
<dbReference type="PANTHER" id="PTHR10099:SF1">
    <property type="entry name" value="PHOSPHORIBOSYLFORMYLGLYCINAMIDINE SYNTHASE"/>
    <property type="match status" value="1"/>
</dbReference>
<dbReference type="SUPFAM" id="SSF56042">
    <property type="entry name" value="PurM C-terminal domain-like"/>
    <property type="match status" value="2"/>
</dbReference>
<gene>
    <name evidence="12 18" type="primary">purL</name>
    <name evidence="18" type="synonym">purI</name>
    <name evidence="18" type="ORF">F3K02_05910</name>
</gene>
<evidence type="ECO:0000259" key="14">
    <source>
        <dbReference type="Pfam" id="PF02769"/>
    </source>
</evidence>
<dbReference type="GO" id="GO:0005524">
    <property type="term" value="F:ATP binding"/>
    <property type="evidence" value="ECO:0007669"/>
    <property type="project" value="UniProtKB-UniRule"/>
</dbReference>
<feature type="binding site" evidence="12">
    <location>
        <position position="730"/>
    </location>
    <ligand>
        <name>Mg(2+)</name>
        <dbReference type="ChEBI" id="CHEBI:18420"/>
    </ligand>
</feature>
<protein>
    <recommendedName>
        <fullName evidence="12">Phosphoribosylformylglycinamidine synthase</fullName>
        <shortName evidence="12">FGAM synthase</shortName>
        <shortName evidence="12">FGAMS</shortName>
        <ecNumber evidence="12">6.3.5.3</ecNumber>
    </recommendedName>
    <alternativeName>
        <fullName evidence="12">Formylglycinamide ribonucleotide amidotransferase</fullName>
        <shortName evidence="12">FGAR amidotransferase</shortName>
        <shortName evidence="12">FGAR-AT</shortName>
    </alternativeName>
</protein>
<evidence type="ECO:0000256" key="2">
    <source>
        <dbReference type="ARBA" id="ARBA00008608"/>
    </source>
</evidence>
<feature type="domain" description="PurM-like C-terminal" evidence="14">
    <location>
        <begin position="441"/>
        <end position="598"/>
    </location>
</feature>
<evidence type="ECO:0000259" key="16">
    <source>
        <dbReference type="Pfam" id="PF18076"/>
    </source>
</evidence>
<comment type="caution">
    <text evidence="12">Lacks conserved residue(s) required for the propagation of feature annotation.</text>
</comment>
<evidence type="ECO:0000256" key="5">
    <source>
        <dbReference type="ARBA" id="ARBA00022723"/>
    </source>
</evidence>
<evidence type="ECO:0000256" key="10">
    <source>
        <dbReference type="ARBA" id="ARBA00022962"/>
    </source>
</evidence>
<dbReference type="SUPFAM" id="SSF52317">
    <property type="entry name" value="Class I glutamine amidotransferase-like"/>
    <property type="match status" value="1"/>
</dbReference>
<dbReference type="GO" id="GO:0046872">
    <property type="term" value="F:metal ion binding"/>
    <property type="evidence" value="ECO:0007669"/>
    <property type="project" value="UniProtKB-KW"/>
</dbReference>
<dbReference type="EC" id="6.3.5.3" evidence="12"/>
<dbReference type="SUPFAM" id="SSF55326">
    <property type="entry name" value="PurM N-terminal domain-like"/>
    <property type="match status" value="2"/>
</dbReference>
<evidence type="ECO:0000256" key="9">
    <source>
        <dbReference type="ARBA" id="ARBA00022842"/>
    </source>
</evidence>
<comment type="function">
    <text evidence="12">Phosphoribosylformylglycinamidine synthase involved in the purines biosynthetic pathway. Catalyzes the ATP-dependent conversion of formylglycinamide ribonucleotide (FGAR) and glutamine to yield formylglycinamidine ribonucleotide (FGAM) and glutamate.</text>
</comment>
<dbReference type="InterPro" id="IPR040707">
    <property type="entry name" value="FGAR-AT_N"/>
</dbReference>
<evidence type="ECO:0000256" key="3">
    <source>
        <dbReference type="ARBA" id="ARBA00022490"/>
    </source>
</evidence>
<dbReference type="GO" id="GO:0004642">
    <property type="term" value="F:phosphoribosylformylglycinamidine synthase activity"/>
    <property type="evidence" value="ECO:0007669"/>
    <property type="project" value="UniProtKB-UniRule"/>
</dbReference>
<dbReference type="SUPFAM" id="SSF109736">
    <property type="entry name" value="FGAM synthase PurL, linker domain"/>
    <property type="match status" value="1"/>
</dbReference>
<evidence type="ECO:0000313" key="18">
    <source>
        <dbReference type="EMBL" id="NWF44789.1"/>
    </source>
</evidence>
<dbReference type="InterPro" id="IPR010073">
    <property type="entry name" value="PurL_large"/>
</dbReference>
<keyword evidence="10 12" id="KW-0315">Glutamine amidotransferase</keyword>